<evidence type="ECO:0008006" key="4">
    <source>
        <dbReference type="Google" id="ProtNLM"/>
    </source>
</evidence>
<feature type="signal peptide" evidence="1">
    <location>
        <begin position="1"/>
        <end position="21"/>
    </location>
</feature>
<proteinExistence type="predicted"/>
<reference evidence="2 3" key="1">
    <citation type="journal article" date="2016" name="Nat. Commun.">
        <title>Thousands of microbial genomes shed light on interconnected biogeochemical processes in an aquifer system.</title>
        <authorList>
            <person name="Anantharaman K."/>
            <person name="Brown C.T."/>
            <person name="Hug L.A."/>
            <person name="Sharon I."/>
            <person name="Castelle C.J."/>
            <person name="Probst A.J."/>
            <person name="Thomas B.C."/>
            <person name="Singh A."/>
            <person name="Wilkins M.J."/>
            <person name="Karaoz U."/>
            <person name="Brodie E.L."/>
            <person name="Williams K.H."/>
            <person name="Hubbard S.S."/>
            <person name="Banfield J.F."/>
        </authorList>
    </citation>
    <scope>NUCLEOTIDE SEQUENCE [LARGE SCALE GENOMIC DNA]</scope>
</reference>
<evidence type="ECO:0000313" key="3">
    <source>
        <dbReference type="Proteomes" id="UP000176568"/>
    </source>
</evidence>
<sequence length="339" mass="36113">MQHKFFILLAVFFMSVGFAHAQTSLPDPVQYVVIPETPGPNQQVTIEVSGVGTFLGNAAITWQMDGKTVGGATGRTFTFTTGGIGSPTNIRLTINSATQGIISHNFAFNPSVINLVWEADTYTPLLYKGKALYSAGSSLRVVAFPTVLIGKTLIASNKLSFQWSRNDTPDPSSSGLGKNVFSFYGDQLNTEENVVVDVYSGGVKVGQGRITIPASKPTVIMYSVDPLRGTLLGTAFQTGFALPQTETTLKAEPYFFSNISFTRGQIKYNWSLGGEETTGPDAAKGLLTLRQTGTGSGSANISVDVQNNENDKLIQAASANLNLLFGPQTGSSILNLFGL</sequence>
<name>A0A1F4Y431_9BACT</name>
<feature type="chain" id="PRO_5009515602" description="IPT/TIG domain-containing protein" evidence="1">
    <location>
        <begin position="22"/>
        <end position="339"/>
    </location>
</feature>
<evidence type="ECO:0000313" key="2">
    <source>
        <dbReference type="EMBL" id="OGC88735.1"/>
    </source>
</evidence>
<dbReference type="EMBL" id="MEXB01000004">
    <property type="protein sequence ID" value="OGC88735.1"/>
    <property type="molecule type" value="Genomic_DNA"/>
</dbReference>
<gene>
    <name evidence="2" type="ORF">A2419_03160</name>
</gene>
<accession>A0A1F4Y431</accession>
<dbReference type="Proteomes" id="UP000176568">
    <property type="component" value="Unassembled WGS sequence"/>
</dbReference>
<dbReference type="AlphaFoldDB" id="A0A1F4Y431"/>
<dbReference type="STRING" id="1797247.A2419_03160"/>
<organism evidence="2 3">
    <name type="scientific">Candidatus Adlerbacteria bacterium RIFOXYC1_FULL_48_26</name>
    <dbReference type="NCBI Taxonomy" id="1797247"/>
    <lineage>
        <taxon>Bacteria</taxon>
        <taxon>Candidatus Adleribacteriota</taxon>
    </lineage>
</organism>
<comment type="caution">
    <text evidence="2">The sequence shown here is derived from an EMBL/GenBank/DDBJ whole genome shotgun (WGS) entry which is preliminary data.</text>
</comment>
<protein>
    <recommendedName>
        <fullName evidence="4">IPT/TIG domain-containing protein</fullName>
    </recommendedName>
</protein>
<evidence type="ECO:0000256" key="1">
    <source>
        <dbReference type="SAM" id="SignalP"/>
    </source>
</evidence>
<keyword evidence="1" id="KW-0732">Signal</keyword>